<evidence type="ECO:0000313" key="5">
    <source>
        <dbReference type="EMBL" id="TDW70931.1"/>
    </source>
</evidence>
<keyword evidence="6" id="KW-1185">Reference proteome</keyword>
<dbReference type="PANTHER" id="PTHR33449">
    <property type="entry name" value="NUCLEOID-ASSOCIATED PROTEIN YBAB"/>
    <property type="match status" value="1"/>
</dbReference>
<evidence type="ECO:0000256" key="1">
    <source>
        <dbReference type="ARBA" id="ARBA00023125"/>
    </source>
</evidence>
<dbReference type="InterPro" id="IPR036894">
    <property type="entry name" value="YbaB-like_sf"/>
</dbReference>
<keyword evidence="3" id="KW-0175">Coiled coil</keyword>
<reference evidence="5 6" key="1">
    <citation type="submission" date="2019-03" db="EMBL/GenBank/DDBJ databases">
        <title>Genomic Encyclopedia of Type Strains, Phase III (KMG-III): the genomes of soil and plant-associated and newly described type strains.</title>
        <authorList>
            <person name="Whitman W."/>
        </authorList>
    </citation>
    <scope>NUCLEOTIDE SEQUENCE [LARGE SCALE GENOMIC DNA]</scope>
    <source>
        <strain evidence="5 6">VKM Ac-2573</strain>
    </source>
</reference>
<feature type="coiled-coil region" evidence="3">
    <location>
        <begin position="68"/>
        <end position="95"/>
    </location>
</feature>
<proteinExistence type="inferred from homology"/>
<name>A0A4R8C6S7_9ACTN</name>
<keyword evidence="1 2" id="KW-0238">DNA-binding</keyword>
<sequence>MSTRLWISLGRLVGFWVFVGLSERPASVESPVVGRVSGAGSSKLGARESGSDEEIAVFDGGGAGGFDMSNLLAQAQAMQNQLMEAQADLEGQEIEGSAGGGLVTALVSGTGELLSLNIKKEAVDPDDTETLADLVVAAVRDASENAKQAAAAAMGPLAGGLGGAFGGEGGIPGFGGAPAGQSAPAGFGLPSAPPAVESAPPAVEPGAGDDPESGPGESRGQAQDETRGGVGFVNPGSGTGASGQNPG</sequence>
<dbReference type="Pfam" id="PF02575">
    <property type="entry name" value="YbaB_DNA_bd"/>
    <property type="match status" value="1"/>
</dbReference>
<dbReference type="EMBL" id="SODP01000002">
    <property type="protein sequence ID" value="TDW70931.1"/>
    <property type="molecule type" value="Genomic_DNA"/>
</dbReference>
<dbReference type="InterPro" id="IPR004401">
    <property type="entry name" value="YbaB/EbfC"/>
</dbReference>
<dbReference type="HAMAP" id="MF_00274">
    <property type="entry name" value="DNA_YbaB_EbfC"/>
    <property type="match status" value="1"/>
</dbReference>
<keyword evidence="2" id="KW-0963">Cytoplasm</keyword>
<evidence type="ECO:0000256" key="3">
    <source>
        <dbReference type="SAM" id="Coils"/>
    </source>
</evidence>
<comment type="subunit">
    <text evidence="2">Homodimer.</text>
</comment>
<dbReference type="Gene3D" id="3.30.1310.10">
    <property type="entry name" value="Nucleoid-associated protein YbaB-like domain"/>
    <property type="match status" value="1"/>
</dbReference>
<evidence type="ECO:0000256" key="4">
    <source>
        <dbReference type="SAM" id="MobiDB-lite"/>
    </source>
</evidence>
<dbReference type="NCBIfam" id="TIGR00103">
    <property type="entry name" value="DNA_YbaB_EbfC"/>
    <property type="match status" value="1"/>
</dbReference>
<evidence type="ECO:0000256" key="2">
    <source>
        <dbReference type="HAMAP-Rule" id="MF_00274"/>
    </source>
</evidence>
<dbReference type="SUPFAM" id="SSF82607">
    <property type="entry name" value="YbaB-like"/>
    <property type="match status" value="1"/>
</dbReference>
<organism evidence="5 6">
    <name type="scientific">Kribbella pratensis</name>
    <dbReference type="NCBI Taxonomy" id="2512112"/>
    <lineage>
        <taxon>Bacteria</taxon>
        <taxon>Bacillati</taxon>
        <taxon>Actinomycetota</taxon>
        <taxon>Actinomycetes</taxon>
        <taxon>Propionibacteriales</taxon>
        <taxon>Kribbellaceae</taxon>
        <taxon>Kribbella</taxon>
    </lineage>
</organism>
<dbReference type="GO" id="GO:0043590">
    <property type="term" value="C:bacterial nucleoid"/>
    <property type="evidence" value="ECO:0007669"/>
    <property type="project" value="UniProtKB-UniRule"/>
</dbReference>
<accession>A0A4R8C6S7</accession>
<dbReference type="GO" id="GO:0005829">
    <property type="term" value="C:cytosol"/>
    <property type="evidence" value="ECO:0007669"/>
    <property type="project" value="TreeGrafter"/>
</dbReference>
<dbReference type="Proteomes" id="UP000295146">
    <property type="component" value="Unassembled WGS sequence"/>
</dbReference>
<protein>
    <recommendedName>
        <fullName evidence="2">Nucleoid-associated protein EV653_4997</fullName>
    </recommendedName>
</protein>
<comment type="similarity">
    <text evidence="2">Belongs to the YbaB/EbfC family.</text>
</comment>
<evidence type="ECO:0000313" key="6">
    <source>
        <dbReference type="Proteomes" id="UP000295146"/>
    </source>
</evidence>
<gene>
    <name evidence="5" type="ORF">EV653_4997</name>
</gene>
<comment type="subcellular location">
    <subcellularLocation>
        <location evidence="2">Cytoplasm</location>
        <location evidence="2">Nucleoid</location>
    </subcellularLocation>
</comment>
<feature type="region of interest" description="Disordered" evidence="4">
    <location>
        <begin position="175"/>
        <end position="247"/>
    </location>
</feature>
<comment type="caution">
    <text evidence="5">The sequence shown here is derived from an EMBL/GenBank/DDBJ whole genome shotgun (WGS) entry which is preliminary data.</text>
</comment>
<dbReference type="AlphaFoldDB" id="A0A4R8C6S7"/>
<feature type="compositionally biased region" description="Low complexity" evidence="4">
    <location>
        <begin position="179"/>
        <end position="206"/>
    </location>
</feature>
<comment type="function">
    <text evidence="2">Binds to DNA and alters its conformation. May be involved in regulation of gene expression, nucleoid organization and DNA protection.</text>
</comment>
<dbReference type="PANTHER" id="PTHR33449:SF1">
    <property type="entry name" value="NUCLEOID-ASSOCIATED PROTEIN YBAB"/>
    <property type="match status" value="1"/>
</dbReference>
<feature type="compositionally biased region" description="Gly residues" evidence="4">
    <location>
        <begin position="237"/>
        <end position="247"/>
    </location>
</feature>
<dbReference type="GO" id="GO:0003677">
    <property type="term" value="F:DNA binding"/>
    <property type="evidence" value="ECO:0007669"/>
    <property type="project" value="UniProtKB-UniRule"/>
</dbReference>